<protein>
    <submittedName>
        <fullName evidence="1">Uncharacterized protein</fullName>
    </submittedName>
</protein>
<dbReference type="Proteomes" id="UP001500610">
    <property type="component" value="Unassembled WGS sequence"/>
</dbReference>
<dbReference type="InterPro" id="IPR004805">
    <property type="entry name" value="DnaE2/DnaE/PolC"/>
</dbReference>
<dbReference type="EMBL" id="BAABIV010000003">
    <property type="protein sequence ID" value="GAA4976254.1"/>
    <property type="molecule type" value="Genomic_DNA"/>
</dbReference>
<name>A0ABP9HQE6_9ACTN</name>
<accession>A0ABP9HQE6</accession>
<dbReference type="PANTHER" id="PTHR32294:SF0">
    <property type="entry name" value="DNA POLYMERASE III SUBUNIT ALPHA"/>
    <property type="match status" value="1"/>
</dbReference>
<dbReference type="RefSeq" id="WP_226028912.1">
    <property type="nucleotide sequence ID" value="NZ_BAABIV010000003.1"/>
</dbReference>
<reference evidence="2" key="1">
    <citation type="journal article" date="2019" name="Int. J. Syst. Evol. Microbiol.">
        <title>The Global Catalogue of Microorganisms (GCM) 10K type strain sequencing project: providing services to taxonomists for standard genome sequencing and annotation.</title>
        <authorList>
            <consortium name="The Broad Institute Genomics Platform"/>
            <consortium name="The Broad Institute Genome Sequencing Center for Infectious Disease"/>
            <person name="Wu L."/>
            <person name="Ma J."/>
        </authorList>
    </citation>
    <scope>NUCLEOTIDE SEQUENCE [LARGE SCALE GENOMIC DNA]</scope>
    <source>
        <strain evidence="2">JCM 17657</strain>
    </source>
</reference>
<evidence type="ECO:0000313" key="2">
    <source>
        <dbReference type="Proteomes" id="UP001500610"/>
    </source>
</evidence>
<dbReference type="PANTHER" id="PTHR32294">
    <property type="entry name" value="DNA POLYMERASE III SUBUNIT ALPHA"/>
    <property type="match status" value="1"/>
</dbReference>
<sequence>MLGMYVAAHPLDGTEHILAAHRNTTISDLLASGRAEGTVRLAGLITSVQNKVTKQGNAWAIVNLADRDGTIEALERNGAAPVQLAFPYPRVNEPMVRKLRRIMGAHPGESPVHLFVRGPQKTTVYLLRSKVNAATIASDTKGSFGQDTWHGVA</sequence>
<keyword evidence="2" id="KW-1185">Reference proteome</keyword>
<proteinExistence type="predicted"/>
<organism evidence="1 2">
    <name type="scientific">Streptomyces hyderabadensis</name>
    <dbReference type="NCBI Taxonomy" id="598549"/>
    <lineage>
        <taxon>Bacteria</taxon>
        <taxon>Bacillati</taxon>
        <taxon>Actinomycetota</taxon>
        <taxon>Actinomycetes</taxon>
        <taxon>Kitasatosporales</taxon>
        <taxon>Streptomycetaceae</taxon>
        <taxon>Streptomyces</taxon>
    </lineage>
</organism>
<gene>
    <name evidence="1" type="ORF">GCM10023257_11560</name>
</gene>
<comment type="caution">
    <text evidence="1">The sequence shown here is derived from an EMBL/GenBank/DDBJ whole genome shotgun (WGS) entry which is preliminary data.</text>
</comment>
<evidence type="ECO:0000313" key="1">
    <source>
        <dbReference type="EMBL" id="GAA4976254.1"/>
    </source>
</evidence>
<dbReference type="CDD" id="cd04485">
    <property type="entry name" value="DnaE_OBF"/>
    <property type="match status" value="1"/>
</dbReference>